<proteinExistence type="predicted"/>
<organism evidence="1 2">
    <name type="scientific">Trichinella spiralis</name>
    <name type="common">Trichina worm</name>
    <dbReference type="NCBI Taxonomy" id="6334"/>
    <lineage>
        <taxon>Eukaryota</taxon>
        <taxon>Metazoa</taxon>
        <taxon>Ecdysozoa</taxon>
        <taxon>Nematoda</taxon>
        <taxon>Enoplea</taxon>
        <taxon>Dorylaimia</taxon>
        <taxon>Trichinellida</taxon>
        <taxon>Trichinellidae</taxon>
        <taxon>Trichinella</taxon>
    </lineage>
</organism>
<name>A0A0V1B6M0_TRISP</name>
<evidence type="ECO:0000313" key="2">
    <source>
        <dbReference type="Proteomes" id="UP000054776"/>
    </source>
</evidence>
<accession>A0A0V1B6M0</accession>
<protein>
    <submittedName>
        <fullName evidence="1">Uncharacterized protein</fullName>
    </submittedName>
</protein>
<dbReference type="OrthoDB" id="10550406at2759"/>
<comment type="caution">
    <text evidence="1">The sequence shown here is derived from an EMBL/GenBank/DDBJ whole genome shotgun (WGS) entry which is preliminary data.</text>
</comment>
<dbReference type="AlphaFoldDB" id="A0A0V1B6M0"/>
<dbReference type="Proteomes" id="UP000054776">
    <property type="component" value="Unassembled WGS sequence"/>
</dbReference>
<gene>
    <name evidence="1" type="ORF">T01_7757</name>
</gene>
<reference evidence="1 2" key="1">
    <citation type="submission" date="2015-01" db="EMBL/GenBank/DDBJ databases">
        <title>Evolution of Trichinella species and genotypes.</title>
        <authorList>
            <person name="Korhonen P.K."/>
            <person name="Edoardo P."/>
            <person name="Giuseppe L.R."/>
            <person name="Gasser R.B."/>
        </authorList>
    </citation>
    <scope>NUCLEOTIDE SEQUENCE [LARGE SCALE GENOMIC DNA]</scope>
    <source>
        <strain evidence="1">ISS3</strain>
    </source>
</reference>
<keyword evidence="2" id="KW-1185">Reference proteome</keyword>
<dbReference type="EMBL" id="JYDH01000096">
    <property type="protein sequence ID" value="KRY32557.1"/>
    <property type="molecule type" value="Genomic_DNA"/>
</dbReference>
<dbReference type="InParanoid" id="A0A0V1B6M0"/>
<evidence type="ECO:0000313" key="1">
    <source>
        <dbReference type="EMBL" id="KRY32557.1"/>
    </source>
</evidence>
<sequence length="124" mass="13988">MVQKRKRNSGQSGTFLLEPVFNGGLCILPRVDCIHIVRQFLSLFTISCCALIIKATHSPLFHNNREVDRLEFGRFIRLVIVGLEGKRSLSFSSENVILGEEGRIVEGVAQFRGPTGKEDFQFYS</sequence>